<protein>
    <recommendedName>
        <fullName evidence="4">Fe-S protein</fullName>
    </recommendedName>
</protein>
<dbReference type="AlphaFoldDB" id="R0EKB5"/>
<feature type="region of interest" description="Disordered" evidence="1">
    <location>
        <begin position="1"/>
        <end position="22"/>
    </location>
</feature>
<evidence type="ECO:0000256" key="1">
    <source>
        <dbReference type="SAM" id="MobiDB-lite"/>
    </source>
</evidence>
<evidence type="ECO:0000313" key="2">
    <source>
        <dbReference type="EMBL" id="ENZ81572.1"/>
    </source>
</evidence>
<gene>
    <name evidence="2" type="ORF">OR37_02510</name>
</gene>
<proteinExistence type="predicted"/>
<name>R0EKB5_CAUVI</name>
<dbReference type="PATRIC" id="fig|1292034.3.peg.2493"/>
<dbReference type="STRING" id="1292034.OR37_02510"/>
<dbReference type="InterPro" id="IPR010710">
    <property type="entry name" value="DUF1289"/>
</dbReference>
<comment type="caution">
    <text evidence="2">The sequence shown here is derived from an EMBL/GenBank/DDBJ whole genome shotgun (WGS) entry which is preliminary data.</text>
</comment>
<keyword evidence="3" id="KW-1185">Reference proteome</keyword>
<dbReference type="PANTHER" id="PTHR35175:SF2">
    <property type="entry name" value="DUF1289 DOMAIN-CONTAINING PROTEIN"/>
    <property type="match status" value="1"/>
</dbReference>
<organism evidence="2 3">
    <name type="scientific">Caulobacter vibrioides OR37</name>
    <dbReference type="NCBI Taxonomy" id="1292034"/>
    <lineage>
        <taxon>Bacteria</taxon>
        <taxon>Pseudomonadati</taxon>
        <taxon>Pseudomonadota</taxon>
        <taxon>Alphaproteobacteria</taxon>
        <taxon>Caulobacterales</taxon>
        <taxon>Caulobacteraceae</taxon>
        <taxon>Caulobacter</taxon>
    </lineage>
</organism>
<evidence type="ECO:0000313" key="3">
    <source>
        <dbReference type="Proteomes" id="UP000013063"/>
    </source>
</evidence>
<dbReference type="Proteomes" id="UP000013063">
    <property type="component" value="Unassembled WGS sequence"/>
</dbReference>
<dbReference type="eggNOG" id="COG3313">
    <property type="taxonomic scope" value="Bacteria"/>
</dbReference>
<accession>R0EKB5</accession>
<reference evidence="2 3" key="1">
    <citation type="journal article" date="2013" name="Genome Announc.">
        <title>Draft Genome Sequence for Caulobacter sp. Strain OR37, a Bacterium Tolerant to Heavy Metals.</title>
        <authorList>
            <person name="Utturkar S.M."/>
            <person name="Bollmann A."/>
            <person name="Brzoska R.M."/>
            <person name="Klingeman D.M."/>
            <person name="Epstein S.E."/>
            <person name="Palumbo A.V."/>
            <person name="Brown S.D."/>
        </authorList>
    </citation>
    <scope>NUCLEOTIDE SEQUENCE [LARGE SCALE GENOMIC DNA]</scope>
    <source>
        <strain evidence="2 3">OR37</strain>
    </source>
</reference>
<sequence length="85" mass="9117">MRFVGRTPKIENEMTTAAQPPRPIATPCVKVCAVDGVTGYCLGCRRTLQEIAGWARLGDEERAAIMAALPDRPDPMASLMAASGR</sequence>
<evidence type="ECO:0008006" key="4">
    <source>
        <dbReference type="Google" id="ProtNLM"/>
    </source>
</evidence>
<dbReference type="PANTHER" id="PTHR35175">
    <property type="entry name" value="DUF1289 DOMAIN-CONTAINING PROTEIN"/>
    <property type="match status" value="1"/>
</dbReference>
<dbReference type="Pfam" id="PF06945">
    <property type="entry name" value="DUF1289"/>
    <property type="match status" value="1"/>
</dbReference>
<dbReference type="EMBL" id="APMP01000015">
    <property type="protein sequence ID" value="ENZ81572.1"/>
    <property type="molecule type" value="Genomic_DNA"/>
</dbReference>